<proteinExistence type="predicted"/>
<name>A0A1X6YB98_9RHOB</name>
<accession>A0A1X6YB98</accession>
<feature type="compositionally biased region" description="Basic and acidic residues" evidence="1">
    <location>
        <begin position="57"/>
        <end position="68"/>
    </location>
</feature>
<feature type="compositionally biased region" description="Basic and acidic residues" evidence="1">
    <location>
        <begin position="1"/>
        <end position="15"/>
    </location>
</feature>
<dbReference type="AlphaFoldDB" id="A0A1X6YB98"/>
<feature type="compositionally biased region" description="Basic and acidic residues" evidence="1">
    <location>
        <begin position="81"/>
        <end position="94"/>
    </location>
</feature>
<feature type="region of interest" description="Disordered" evidence="1">
    <location>
        <begin position="56"/>
        <end position="252"/>
    </location>
</feature>
<dbReference type="CDD" id="cd00060">
    <property type="entry name" value="FHA"/>
    <property type="match status" value="1"/>
</dbReference>
<evidence type="ECO:0000259" key="2">
    <source>
        <dbReference type="Pfam" id="PF00498"/>
    </source>
</evidence>
<gene>
    <name evidence="3" type="ORF">ROH8110_00305</name>
</gene>
<dbReference type="RefSeq" id="WP_085816018.1">
    <property type="nucleotide sequence ID" value="NZ_FWFU01000001.1"/>
</dbReference>
<feature type="compositionally biased region" description="Low complexity" evidence="1">
    <location>
        <begin position="225"/>
        <end position="240"/>
    </location>
</feature>
<protein>
    <recommendedName>
        <fullName evidence="2">FHA domain-containing protein</fullName>
    </recommendedName>
</protein>
<dbReference type="EMBL" id="FWFU01000001">
    <property type="protein sequence ID" value="SLN14314.1"/>
    <property type="molecule type" value="Genomic_DNA"/>
</dbReference>
<feature type="compositionally biased region" description="Acidic residues" evidence="1">
    <location>
        <begin position="119"/>
        <end position="135"/>
    </location>
</feature>
<reference evidence="3 4" key="1">
    <citation type="submission" date="2017-03" db="EMBL/GenBank/DDBJ databases">
        <authorList>
            <person name="Afonso C.L."/>
            <person name="Miller P.J."/>
            <person name="Scott M.A."/>
            <person name="Spackman E."/>
            <person name="Goraichik I."/>
            <person name="Dimitrov K.M."/>
            <person name="Suarez D.L."/>
            <person name="Swayne D.E."/>
        </authorList>
    </citation>
    <scope>NUCLEOTIDE SEQUENCE [LARGE SCALE GENOMIC DNA]</scope>
    <source>
        <strain evidence="3 4">CECT 8110</strain>
    </source>
</reference>
<feature type="compositionally biased region" description="Low complexity" evidence="1">
    <location>
        <begin position="27"/>
        <end position="37"/>
    </location>
</feature>
<evidence type="ECO:0000313" key="3">
    <source>
        <dbReference type="EMBL" id="SLN14314.1"/>
    </source>
</evidence>
<evidence type="ECO:0000313" key="4">
    <source>
        <dbReference type="Proteomes" id="UP000193207"/>
    </source>
</evidence>
<feature type="domain" description="FHA" evidence="2">
    <location>
        <begin position="329"/>
        <end position="396"/>
    </location>
</feature>
<dbReference type="Proteomes" id="UP000193207">
    <property type="component" value="Unassembled WGS sequence"/>
</dbReference>
<organism evidence="3 4">
    <name type="scientific">Roseovarius halotolerans</name>
    <dbReference type="NCBI Taxonomy" id="505353"/>
    <lineage>
        <taxon>Bacteria</taxon>
        <taxon>Pseudomonadati</taxon>
        <taxon>Pseudomonadota</taxon>
        <taxon>Alphaproteobacteria</taxon>
        <taxon>Rhodobacterales</taxon>
        <taxon>Roseobacteraceae</taxon>
        <taxon>Roseovarius</taxon>
    </lineage>
</organism>
<feature type="compositionally biased region" description="Basic and acidic residues" evidence="1">
    <location>
        <begin position="188"/>
        <end position="202"/>
    </location>
</feature>
<dbReference type="Pfam" id="PF00498">
    <property type="entry name" value="FHA"/>
    <property type="match status" value="1"/>
</dbReference>
<dbReference type="SUPFAM" id="SSF49879">
    <property type="entry name" value="SMAD/FHA domain"/>
    <property type="match status" value="1"/>
</dbReference>
<feature type="region of interest" description="Disordered" evidence="1">
    <location>
        <begin position="275"/>
        <end position="298"/>
    </location>
</feature>
<dbReference type="InterPro" id="IPR008984">
    <property type="entry name" value="SMAD_FHA_dom_sf"/>
</dbReference>
<evidence type="ECO:0000256" key="1">
    <source>
        <dbReference type="SAM" id="MobiDB-lite"/>
    </source>
</evidence>
<feature type="region of interest" description="Disordered" evidence="1">
    <location>
        <begin position="1"/>
        <end position="37"/>
    </location>
</feature>
<sequence>MKFIRDIIGEKRQNAEGDAMPFEQDHAAAAAPDVSEPAHAAPLQLDAFSRVPPQEVVPDRDEADRRSDALAGYAGFFDSGAEDRTEDETRRAGFEEETEAVDPTAESIRMALTAAKADDAEDEVLADPWAEEEVDNLWHEDSADAAFDVPGEEPLDNQETADEGLDAVLSAMRAGGAEAEATQPDDAPLERREAPRAPEAERAAILPEVDVPQEDVPAAAETRQPPEASAPEAATPVEPAMSCPAPDAEPSAPVDVTAPALGRAAGRAGRVKTRLLGFNGGQTPGLDPLAAERERPDAPDTRFPVGWLVVVKGPGRGEAFTLQTGVAQIGRGAGQQVRLDFGDNSISRENHAAIAYDPEQKAFFIGHGGKANLVRRNGRPVLSTEEMQAGDLIVIGETTLRFAPLCGPEFSWDEGQDSSHAQASLA</sequence>
<feature type="compositionally biased region" description="Acidic residues" evidence="1">
    <location>
        <begin position="150"/>
        <end position="165"/>
    </location>
</feature>
<dbReference type="Gene3D" id="2.60.200.20">
    <property type="match status" value="1"/>
</dbReference>
<keyword evidence="4" id="KW-1185">Reference proteome</keyword>
<dbReference type="InterPro" id="IPR000253">
    <property type="entry name" value="FHA_dom"/>
</dbReference>